<dbReference type="RefSeq" id="WP_109092981.1">
    <property type="nucleotide sequence ID" value="NZ_CAMELQ010000006.1"/>
</dbReference>
<dbReference type="AlphaFoldDB" id="A0A2V1KAZ6"/>
<keyword evidence="3" id="KW-1185">Reference proteome</keyword>
<dbReference type="SUPFAM" id="SSF53067">
    <property type="entry name" value="Actin-like ATPase domain"/>
    <property type="match status" value="1"/>
</dbReference>
<sequence length="279" mass="29861">MNAVSHTDGSTPKLRTLSVDCGGGGIKTSLLDRAGFQIGKAQRTALRYPLPPEDLMGIVKKHASHVDGFERITLGMPGMIRHGVVVYTPHYIRKAGPHTKILPELATAWEDLDLSRSLEATFGVPSLVLNDAEVAAAGVVSGNGIELMVTLGTGLGTALLDNGKLAPHLEISHAPMRWGLTYDDVIGEAERIRLGDTAWSRRVLRAIESLWPVFRWDKLYLGGGNSARIVLSVRGKLGDNVVFVPNAAGMNGGVRAWAMTDAPTGAVEAAENEAWDLPD</sequence>
<dbReference type="Pfam" id="PF00480">
    <property type="entry name" value="ROK"/>
    <property type="match status" value="1"/>
</dbReference>
<evidence type="ECO:0000313" key="2">
    <source>
        <dbReference type="EMBL" id="PWF27480.1"/>
    </source>
</evidence>
<dbReference type="InterPro" id="IPR043129">
    <property type="entry name" value="ATPase_NBD"/>
</dbReference>
<organism evidence="2 3">
    <name type="scientific">Ancrocorticia populi</name>
    <dbReference type="NCBI Taxonomy" id="2175228"/>
    <lineage>
        <taxon>Bacteria</taxon>
        <taxon>Bacillati</taxon>
        <taxon>Actinomycetota</taxon>
        <taxon>Actinomycetes</taxon>
        <taxon>Actinomycetales</taxon>
        <taxon>Actinomycetaceae</taxon>
        <taxon>Ancrocorticia</taxon>
    </lineage>
</organism>
<gene>
    <name evidence="2" type="ORF">DD236_03620</name>
</gene>
<comment type="similarity">
    <text evidence="1">Belongs to the ROK (NagC/XylR) family.</text>
</comment>
<name>A0A2V1KAZ6_9ACTO</name>
<reference evidence="3" key="1">
    <citation type="submission" date="2018-05" db="EMBL/GenBank/DDBJ databases">
        <authorList>
            <person name="Li Y."/>
        </authorList>
    </citation>
    <scope>NUCLEOTIDE SEQUENCE [LARGE SCALE GENOMIC DNA]</scope>
    <source>
        <strain evidence="3">sk1b4</strain>
    </source>
</reference>
<evidence type="ECO:0008006" key="4">
    <source>
        <dbReference type="Google" id="ProtNLM"/>
    </source>
</evidence>
<dbReference type="EMBL" id="QETB01000001">
    <property type="protein sequence ID" value="PWF27480.1"/>
    <property type="molecule type" value="Genomic_DNA"/>
</dbReference>
<evidence type="ECO:0000256" key="1">
    <source>
        <dbReference type="ARBA" id="ARBA00006479"/>
    </source>
</evidence>
<proteinExistence type="inferred from homology"/>
<accession>A0A2V1KAZ6</accession>
<protein>
    <recommendedName>
        <fullName evidence="4">ROK family protein</fullName>
    </recommendedName>
</protein>
<dbReference type="OrthoDB" id="849313at2"/>
<dbReference type="Proteomes" id="UP000245283">
    <property type="component" value="Unassembled WGS sequence"/>
</dbReference>
<comment type="caution">
    <text evidence="2">The sequence shown here is derived from an EMBL/GenBank/DDBJ whole genome shotgun (WGS) entry which is preliminary data.</text>
</comment>
<evidence type="ECO:0000313" key="3">
    <source>
        <dbReference type="Proteomes" id="UP000245283"/>
    </source>
</evidence>
<dbReference type="Gene3D" id="3.30.420.40">
    <property type="match status" value="2"/>
</dbReference>
<dbReference type="InterPro" id="IPR000600">
    <property type="entry name" value="ROK"/>
</dbReference>